<dbReference type="InterPro" id="IPR001444">
    <property type="entry name" value="Flag_bb_rod_N"/>
</dbReference>
<dbReference type="InterPro" id="IPR006299">
    <property type="entry name" value="FlgC"/>
</dbReference>
<keyword evidence="9" id="KW-0966">Cell projection</keyword>
<dbReference type="PANTHER" id="PTHR30435:SF2">
    <property type="entry name" value="FLAGELLAR BASAL-BODY ROD PROTEIN FLGC"/>
    <property type="match status" value="1"/>
</dbReference>
<evidence type="ECO:0000259" key="7">
    <source>
        <dbReference type="Pfam" id="PF00460"/>
    </source>
</evidence>
<dbReference type="PROSITE" id="PS00588">
    <property type="entry name" value="FLAGELLA_BB_ROD"/>
    <property type="match status" value="1"/>
</dbReference>
<proteinExistence type="inferred from homology"/>
<evidence type="ECO:0000256" key="4">
    <source>
        <dbReference type="ARBA" id="ARBA00023143"/>
    </source>
</evidence>
<dbReference type="Proteomes" id="UP000003635">
    <property type="component" value="Unassembled WGS sequence"/>
</dbReference>
<evidence type="ECO:0000256" key="2">
    <source>
        <dbReference type="ARBA" id="ARBA00009677"/>
    </source>
</evidence>
<gene>
    <name evidence="9" type="ORF">OG2516_06676</name>
</gene>
<dbReference type="Pfam" id="PF06429">
    <property type="entry name" value="Flg_bbr_C"/>
    <property type="match status" value="1"/>
</dbReference>
<reference evidence="9 10" key="1">
    <citation type="journal article" date="2010" name="J. Bacteriol.">
        <title>Genome sequences of Oceanicola granulosus HTCC2516(T) and Oceanicola batsensis HTCC2597(TDelta).</title>
        <authorList>
            <person name="Thrash J.C."/>
            <person name="Cho J.C."/>
            <person name="Vergin K.L."/>
            <person name="Giovannoni S.J."/>
        </authorList>
    </citation>
    <scope>NUCLEOTIDE SEQUENCE [LARGE SCALE GENOMIC DNA]</scope>
    <source>
        <strain evidence="10">ATCC BAA-861 / DSM 15982 / KCTC 12143 / HTCC2516</strain>
    </source>
</reference>
<comment type="subunit">
    <text evidence="5 6">The basal body constitutes a major portion of the flagellar organelle and consists of four rings (L,P,S, and M) mounted on a central rod. The rod consists of about 26 subunits of FlgG in the distal portion, and FlgB, FlgC and FlgF are thought to build up the proximal portion of the rod with about 6 subunits each.</text>
</comment>
<dbReference type="HOGENOM" id="CLU_123272_2_0_5"/>
<keyword evidence="4 6" id="KW-0975">Bacterial flagellum</keyword>
<dbReference type="RefSeq" id="WP_007254861.1">
    <property type="nucleotide sequence ID" value="NZ_CH724107.1"/>
</dbReference>
<keyword evidence="9" id="KW-0282">Flagellum</keyword>
<dbReference type="STRING" id="314256.OG2516_06676"/>
<dbReference type="AlphaFoldDB" id="Q2CGJ1"/>
<comment type="caution">
    <text evidence="9">The sequence shown here is derived from an EMBL/GenBank/DDBJ whole genome shotgun (WGS) entry which is preliminary data.</text>
</comment>
<keyword evidence="9" id="KW-0969">Cilium</keyword>
<accession>Q2CGJ1</accession>
<evidence type="ECO:0000313" key="9">
    <source>
        <dbReference type="EMBL" id="EAR51727.1"/>
    </source>
</evidence>
<evidence type="ECO:0000256" key="1">
    <source>
        <dbReference type="ARBA" id="ARBA00004117"/>
    </source>
</evidence>
<keyword evidence="10" id="KW-1185">Reference proteome</keyword>
<protein>
    <recommendedName>
        <fullName evidence="3 6">Flagellar basal-body rod protein FlgC</fullName>
    </recommendedName>
</protein>
<evidence type="ECO:0000259" key="8">
    <source>
        <dbReference type="Pfam" id="PF06429"/>
    </source>
</evidence>
<dbReference type="GO" id="GO:0071978">
    <property type="term" value="P:bacterial-type flagellum-dependent swarming motility"/>
    <property type="evidence" value="ECO:0007669"/>
    <property type="project" value="TreeGrafter"/>
</dbReference>
<dbReference type="GO" id="GO:0030694">
    <property type="term" value="C:bacterial-type flagellum basal body, rod"/>
    <property type="evidence" value="ECO:0007669"/>
    <property type="project" value="UniProtKB-UniRule"/>
</dbReference>
<name>Q2CGJ1_OCEGH</name>
<sequence length="136" mass="14905">MDPLKSITSIAASGMHAQGQRLRIVAENVANADSRGTTPGADPYRRKTVSFEEMIDRESGAALVKVGEIGRDTTDFTLVHDPAHPAADENGFVKVPNVNAIIEMTNMREAARSYEANMNMYEAGRAMRQQILDLLK</sequence>
<dbReference type="EMBL" id="AAOT01000009">
    <property type="protein sequence ID" value="EAR51727.1"/>
    <property type="molecule type" value="Genomic_DNA"/>
</dbReference>
<dbReference type="OrthoDB" id="9813951at2"/>
<evidence type="ECO:0000256" key="6">
    <source>
        <dbReference type="RuleBase" id="RU362062"/>
    </source>
</evidence>
<evidence type="ECO:0000313" key="10">
    <source>
        <dbReference type="Proteomes" id="UP000003635"/>
    </source>
</evidence>
<dbReference type="InterPro" id="IPR010930">
    <property type="entry name" value="Flg_bb/hook_C_dom"/>
</dbReference>
<feature type="domain" description="Flagellar basal body rod protein N-terminal" evidence="7">
    <location>
        <begin position="10"/>
        <end position="33"/>
    </location>
</feature>
<evidence type="ECO:0000256" key="3">
    <source>
        <dbReference type="ARBA" id="ARBA00017941"/>
    </source>
</evidence>
<feature type="domain" description="Flagellar basal-body/hook protein C-terminal" evidence="8">
    <location>
        <begin position="90"/>
        <end position="134"/>
    </location>
</feature>
<dbReference type="InterPro" id="IPR019776">
    <property type="entry name" value="Flagellar_basal_body_rod_CS"/>
</dbReference>
<evidence type="ECO:0000256" key="5">
    <source>
        <dbReference type="ARBA" id="ARBA00025933"/>
    </source>
</evidence>
<comment type="similarity">
    <text evidence="2">Belongs to the flagella basal body rod proteins family.</text>
</comment>
<dbReference type="Pfam" id="PF00460">
    <property type="entry name" value="Flg_bb_rod"/>
    <property type="match status" value="1"/>
</dbReference>
<dbReference type="PANTHER" id="PTHR30435">
    <property type="entry name" value="FLAGELLAR PROTEIN"/>
    <property type="match status" value="1"/>
</dbReference>
<dbReference type="NCBIfam" id="TIGR01395">
    <property type="entry name" value="FlgC"/>
    <property type="match status" value="1"/>
</dbReference>
<comment type="subcellular location">
    <subcellularLocation>
        <location evidence="1 6">Bacterial flagellum basal body</location>
    </subcellularLocation>
</comment>
<dbReference type="eggNOG" id="COG1558">
    <property type="taxonomic scope" value="Bacteria"/>
</dbReference>
<organism evidence="9 10">
    <name type="scientific">Oceanicola granulosus (strain ATCC BAA-861 / DSM 15982 / KCTC 12143 / HTCC2516)</name>
    <dbReference type="NCBI Taxonomy" id="314256"/>
    <lineage>
        <taxon>Bacteria</taxon>
        <taxon>Pseudomonadati</taxon>
        <taxon>Pseudomonadota</taxon>
        <taxon>Alphaproteobacteria</taxon>
        <taxon>Rhodobacterales</taxon>
        <taxon>Roseobacteraceae</taxon>
        <taxon>Oceanicola</taxon>
    </lineage>
</organism>